<reference evidence="3" key="1">
    <citation type="submission" date="2025-08" db="UniProtKB">
        <authorList>
            <consortium name="RefSeq"/>
        </authorList>
    </citation>
    <scope>IDENTIFICATION</scope>
    <source>
        <tissue evidence="3">Gonads</tissue>
    </source>
</reference>
<keyword evidence="1" id="KW-0811">Translocation</keyword>
<comment type="similarity">
    <text evidence="1">Belongs to the ENY2 family.</text>
</comment>
<keyword evidence="1" id="KW-0813">Transport</keyword>
<protein>
    <recommendedName>
        <fullName evidence="1">Enhancer of yellow 2 transcription factor</fullName>
    </recommendedName>
</protein>
<dbReference type="Proteomes" id="UP000504635">
    <property type="component" value="Unplaced"/>
</dbReference>
<dbReference type="GO" id="GO:0070390">
    <property type="term" value="C:transcription export complex 2"/>
    <property type="evidence" value="ECO:0007669"/>
    <property type="project" value="UniProtKB-UniRule"/>
</dbReference>
<proteinExistence type="inferred from homology"/>
<sequence length="102" mass="11713">MPQEYGDRVSLHLDVNNGLDSVTELVHTRLVESGWKDEVRLACRKAIVESGDRVPTVDELISTITPKARALIREKVKRELLYKIEHILMNLEKVGYKDLEDI</sequence>
<evidence type="ECO:0000313" key="3">
    <source>
        <dbReference type="RefSeq" id="XP_030751135.1"/>
    </source>
</evidence>
<name>A0A6J2XJN7_SITOR</name>
<dbReference type="GO" id="GO:0005654">
    <property type="term" value="C:nucleoplasm"/>
    <property type="evidence" value="ECO:0007669"/>
    <property type="project" value="UniProtKB-SubCell"/>
</dbReference>
<evidence type="ECO:0000256" key="1">
    <source>
        <dbReference type="HAMAP-Rule" id="MF_03046"/>
    </source>
</evidence>
<dbReference type="InParanoid" id="A0A6J2XJN7"/>
<comment type="subcellular location">
    <subcellularLocation>
        <location evidence="1">Nucleus</location>
        <location evidence="1">Nucleoplasm</location>
    </subcellularLocation>
</comment>
<dbReference type="GO" id="GO:0071819">
    <property type="term" value="C:DUBm complex"/>
    <property type="evidence" value="ECO:0007669"/>
    <property type="project" value="UniProtKB-UniRule"/>
</dbReference>
<keyword evidence="1" id="KW-0805">Transcription regulation</keyword>
<keyword evidence="2" id="KW-1185">Reference proteome</keyword>
<keyword evidence="1" id="KW-0156">Chromatin regulator</keyword>
<accession>A0A6J2XJN7</accession>
<comment type="function">
    <text evidence="1">Involved in mRNA export coupled transcription activation by association with both the TREX-2 and the SAGA complexes. The transcription regulatory histone acetylation (HAT) complex SAGA is a multiprotein complex that activates transcription by remodeling chromatin and mediating histone acetylation and deubiquitination. Within the SAGA complex, participates to a subcomplex that specifically deubiquitinates histones. The SAGA complex is recruited to specific gene promoters by activators, where it is required for transcription. The TREX-2 complex functions in docking export-competent ribonucleoprotein particles (mRNPs) to the nuclear entrance of the nuclear pore complex (nuclear basket). TREX-2 participates in mRNA export and accurate chromatin positioning in the nucleus by tethering genes to the nuclear periphery.</text>
</comment>
<dbReference type="HAMAP" id="MF_03046">
    <property type="entry name" value="ENY2_Sus1"/>
    <property type="match status" value="1"/>
</dbReference>
<dbReference type="GO" id="GO:0003713">
    <property type="term" value="F:transcription coactivator activity"/>
    <property type="evidence" value="ECO:0007669"/>
    <property type="project" value="UniProtKB-UniRule"/>
</dbReference>
<dbReference type="GO" id="GO:0000124">
    <property type="term" value="C:SAGA complex"/>
    <property type="evidence" value="ECO:0007669"/>
    <property type="project" value="UniProtKB-UniRule"/>
</dbReference>
<dbReference type="GO" id="GO:0005643">
    <property type="term" value="C:nuclear pore"/>
    <property type="evidence" value="ECO:0007669"/>
    <property type="project" value="UniProtKB-UniRule"/>
</dbReference>
<comment type="subunit">
    <text evidence="1">Component of the nuclear pore complex (NPC)-associated TREX-2 complex (transcription and export complex 2). Component of the SAGA transcription coactivator-HAT complex. Within the SAGA complex, participates to a subcomplex of SAGA called the DUB module (deubiquitination module).</text>
</comment>
<dbReference type="GO" id="GO:0006325">
    <property type="term" value="P:chromatin organization"/>
    <property type="evidence" value="ECO:0007669"/>
    <property type="project" value="UniProtKB-KW"/>
</dbReference>
<keyword evidence="1" id="KW-0509">mRNA transport</keyword>
<keyword evidence="1" id="KW-0653">Protein transport</keyword>
<dbReference type="RefSeq" id="XP_030751135.1">
    <property type="nucleotide sequence ID" value="XM_030895275.1"/>
</dbReference>
<dbReference type="AlphaFoldDB" id="A0A6J2XJN7"/>
<dbReference type="GeneID" id="115878697"/>
<keyword evidence="1" id="KW-0010">Activator</keyword>
<dbReference type="GO" id="GO:0006368">
    <property type="term" value="P:transcription elongation by RNA polymerase II"/>
    <property type="evidence" value="ECO:0007669"/>
    <property type="project" value="UniProtKB-UniRule"/>
</dbReference>
<dbReference type="InterPro" id="IPR018783">
    <property type="entry name" value="TF_ENY2"/>
</dbReference>
<evidence type="ECO:0000313" key="2">
    <source>
        <dbReference type="Proteomes" id="UP000504635"/>
    </source>
</evidence>
<gene>
    <name evidence="3" type="primary">LOC115878697</name>
    <name evidence="1" type="synonym">e(y)2</name>
</gene>
<dbReference type="Pfam" id="PF10163">
    <property type="entry name" value="EnY2"/>
    <property type="match status" value="1"/>
</dbReference>
<dbReference type="OrthoDB" id="6221744at2759"/>
<dbReference type="GO" id="GO:0015031">
    <property type="term" value="P:protein transport"/>
    <property type="evidence" value="ECO:0007669"/>
    <property type="project" value="UniProtKB-KW"/>
</dbReference>
<dbReference type="KEGG" id="soy:115878697"/>
<dbReference type="InterPro" id="IPR038212">
    <property type="entry name" value="TF_EnY2_sf"/>
</dbReference>
<keyword evidence="1" id="KW-0804">Transcription</keyword>
<dbReference type="FunCoup" id="A0A6J2XJN7">
    <property type="interactions" value="1553"/>
</dbReference>
<keyword evidence="1" id="KW-0539">Nucleus</keyword>
<dbReference type="GO" id="GO:0006406">
    <property type="term" value="P:mRNA export from nucleus"/>
    <property type="evidence" value="ECO:0007669"/>
    <property type="project" value="UniProtKB-UniRule"/>
</dbReference>
<dbReference type="Gene3D" id="1.10.246.140">
    <property type="match status" value="1"/>
</dbReference>
<dbReference type="PANTHER" id="PTHR12514">
    <property type="entry name" value="ENHANCER OF YELLOW 2 TRANSCRIPTION FACTOR"/>
    <property type="match status" value="1"/>
</dbReference>
<organism evidence="2 3">
    <name type="scientific">Sitophilus oryzae</name>
    <name type="common">Rice weevil</name>
    <name type="synonym">Curculio oryzae</name>
    <dbReference type="NCBI Taxonomy" id="7048"/>
    <lineage>
        <taxon>Eukaryota</taxon>
        <taxon>Metazoa</taxon>
        <taxon>Ecdysozoa</taxon>
        <taxon>Arthropoda</taxon>
        <taxon>Hexapoda</taxon>
        <taxon>Insecta</taxon>
        <taxon>Pterygota</taxon>
        <taxon>Neoptera</taxon>
        <taxon>Endopterygota</taxon>
        <taxon>Coleoptera</taxon>
        <taxon>Polyphaga</taxon>
        <taxon>Cucujiformia</taxon>
        <taxon>Curculionidae</taxon>
        <taxon>Dryophthorinae</taxon>
        <taxon>Sitophilus</taxon>
    </lineage>
</organism>